<comment type="cofactor">
    <cofactor evidence="1">
        <name>a divalent metal cation</name>
        <dbReference type="ChEBI" id="CHEBI:60240"/>
    </cofactor>
</comment>
<organism evidence="4">
    <name type="scientific">Phakopsora pachyrhizi</name>
    <name type="common">Asian soybean rust disease fungus</name>
    <dbReference type="NCBI Taxonomy" id="170000"/>
    <lineage>
        <taxon>Eukaryota</taxon>
        <taxon>Fungi</taxon>
        <taxon>Dikarya</taxon>
        <taxon>Basidiomycota</taxon>
        <taxon>Pucciniomycotina</taxon>
        <taxon>Pucciniomycetes</taxon>
        <taxon>Pucciniales</taxon>
        <taxon>Phakopsoraceae</taxon>
        <taxon>Phakopsora</taxon>
    </lineage>
</organism>
<dbReference type="GO" id="GO:0046872">
    <property type="term" value="F:metal ion binding"/>
    <property type="evidence" value="ECO:0007669"/>
    <property type="project" value="UniProtKB-KW"/>
</dbReference>
<dbReference type="InterPro" id="IPR027806">
    <property type="entry name" value="HARBI1_dom"/>
</dbReference>
<dbReference type="Pfam" id="PF13359">
    <property type="entry name" value="DDE_Tnp_4"/>
    <property type="match status" value="1"/>
</dbReference>
<dbReference type="EMBL" id="KT246831">
    <property type="protein sequence ID" value="ALL40922.1"/>
    <property type="molecule type" value="mRNA"/>
</dbReference>
<name>A0A0S1MJ54_PHAPC</name>
<keyword evidence="2" id="KW-0479">Metal-binding</keyword>
<accession>A0A0S1MJ54</accession>
<evidence type="ECO:0000256" key="2">
    <source>
        <dbReference type="ARBA" id="ARBA00022723"/>
    </source>
</evidence>
<dbReference type="AlphaFoldDB" id="A0A0S1MJ54"/>
<evidence type="ECO:0000259" key="3">
    <source>
        <dbReference type="Pfam" id="PF13359"/>
    </source>
</evidence>
<evidence type="ECO:0000256" key="1">
    <source>
        <dbReference type="ARBA" id="ARBA00001968"/>
    </source>
</evidence>
<evidence type="ECO:0000313" key="4">
    <source>
        <dbReference type="EMBL" id="ALL40922.1"/>
    </source>
</evidence>
<protein>
    <recommendedName>
        <fullName evidence="3">DDE Tnp4 domain-containing protein</fullName>
    </recommendedName>
</protein>
<proteinExistence type="evidence at transcript level"/>
<feature type="domain" description="DDE Tnp4" evidence="3">
    <location>
        <begin position="11"/>
        <end position="99"/>
    </location>
</feature>
<reference evidence="4" key="1">
    <citation type="submission" date="2015-07" db="EMBL/GenBank/DDBJ databases">
        <title>Elucidating the P. pachyrhizi secretome and potential effectors.</title>
        <authorList>
            <person name="de Carvalho M.C.C.G."/>
            <person name="Nascimento L.C."/>
            <person name="Darben L.M."/>
            <person name="Polizel-Podanosqui A.M."/>
            <person name="Lopes-Caitar V.S."/>
            <person name="Rocha C.S."/>
            <person name="Qi M."/>
            <person name="Carazolle M."/>
            <person name="Kuwahara M.K."/>
            <person name="Pereira G.A.G."/>
            <person name="Abdelnoor R.V."/>
            <person name="Whitham S.A."/>
            <person name="Marcelino-Guimaraes F.C."/>
        </authorList>
    </citation>
    <scope>NUCLEOTIDE SEQUENCE</scope>
</reference>
<sequence length="146" mass="17062">MRVWNNREEYFDDGEYIPADSVYDSSVVFVPAYWVSTCPTEDKITFNTKLAKSRVRIEHCIGILKGMWASLRELRNQLRSKDEMESLIKWVVACIILHNMLANIGDVWEELFMDDETPESYNTNADGNTQSTIQMRERILPFVTQM</sequence>